<sequence length="140" mass="16061">MINVSDIKKGIVLDHIRSGSGFRIYRELGLMDIEQVVVLLQNVPSDKMGKKDLIKIETDLCIDLTVLGLLDPNITVNYIEDGMRVKKIKLMLPEKVTGIMKCKNPRCITHQEEIPYPDFFLSSVEKKMYRCSYCDTYTSL</sequence>
<protein>
    <submittedName>
        <fullName evidence="6">Aspartate carbamoyltransferase regulatory subunit</fullName>
    </submittedName>
</protein>
<dbReference type="InterPro" id="IPR020545">
    <property type="entry name" value="Asp_carbamoyltransf_reg_N"/>
</dbReference>
<organism evidence="6 7">
    <name type="scientific">Proteiniclasticum ruminis</name>
    <dbReference type="NCBI Taxonomy" id="398199"/>
    <lineage>
        <taxon>Bacteria</taxon>
        <taxon>Bacillati</taxon>
        <taxon>Bacillota</taxon>
        <taxon>Clostridia</taxon>
        <taxon>Eubacteriales</taxon>
        <taxon>Clostridiaceae</taxon>
        <taxon>Proteiniclasticum</taxon>
    </lineage>
</organism>
<dbReference type="InterPro" id="IPR036792">
    <property type="entry name" value="Asp_carbatrfase_reg_C_sf"/>
</dbReference>
<dbReference type="Gene3D" id="2.30.30.20">
    <property type="entry name" value="Aspartate carbamoyltransferase regulatory subunit, C-terminal domain"/>
    <property type="match status" value="1"/>
</dbReference>
<dbReference type="Proteomes" id="UP000183255">
    <property type="component" value="Unassembled WGS sequence"/>
</dbReference>
<dbReference type="GO" id="GO:0006207">
    <property type="term" value="P:'de novo' pyrimidine nucleobase biosynthetic process"/>
    <property type="evidence" value="ECO:0007669"/>
    <property type="project" value="InterPro"/>
</dbReference>
<dbReference type="GO" id="GO:0016740">
    <property type="term" value="F:transferase activity"/>
    <property type="evidence" value="ECO:0007669"/>
    <property type="project" value="UniProtKB-KW"/>
</dbReference>
<reference evidence="6 7" key="1">
    <citation type="submission" date="2016-10" db="EMBL/GenBank/DDBJ databases">
        <authorList>
            <person name="de Groot N.N."/>
        </authorList>
    </citation>
    <scope>NUCLEOTIDE SEQUENCE [LARGE SCALE GENOMIC DNA]</scope>
    <source>
        <strain evidence="6 7">CGMCC 1.5058</strain>
    </source>
</reference>
<keyword evidence="1" id="KW-0479">Metal-binding</keyword>
<keyword evidence="3" id="KW-0665">Pyrimidine biosynthesis</keyword>
<evidence type="ECO:0000259" key="5">
    <source>
        <dbReference type="Pfam" id="PF02748"/>
    </source>
</evidence>
<dbReference type="PANTHER" id="PTHR35805:SF1">
    <property type="entry name" value="ASPARTATE CARBAMOYLTRANSFERASE REGULATORY CHAIN"/>
    <property type="match status" value="1"/>
</dbReference>
<dbReference type="AlphaFoldDB" id="A0A1G8H3X7"/>
<dbReference type="SUPFAM" id="SSF57825">
    <property type="entry name" value="Aspartate carbamoyltransferase, Regulatory-chain, C-terminal domain"/>
    <property type="match status" value="1"/>
</dbReference>
<dbReference type="Pfam" id="PF02748">
    <property type="entry name" value="PyrI_C"/>
    <property type="match status" value="1"/>
</dbReference>
<accession>A0A1G8H3X7</accession>
<dbReference type="InterPro" id="IPR002801">
    <property type="entry name" value="Asp_carbamoylTrfase_reg"/>
</dbReference>
<dbReference type="SUPFAM" id="SSF54893">
    <property type="entry name" value="Aspartate carbamoyltransferase, Regulatory-chain, N-terminal domain"/>
    <property type="match status" value="1"/>
</dbReference>
<evidence type="ECO:0000259" key="4">
    <source>
        <dbReference type="Pfam" id="PF01948"/>
    </source>
</evidence>
<evidence type="ECO:0000256" key="3">
    <source>
        <dbReference type="ARBA" id="ARBA00022975"/>
    </source>
</evidence>
<feature type="domain" description="Aspartate carbamoyltransferase regulatory subunit N-terminal" evidence="4">
    <location>
        <begin position="3"/>
        <end position="90"/>
    </location>
</feature>
<dbReference type="PANTHER" id="PTHR35805">
    <property type="entry name" value="ASPARTATE CARBAMOYLTRANSFERASE REGULATORY CHAIN"/>
    <property type="match status" value="1"/>
</dbReference>
<keyword evidence="6" id="KW-0808">Transferase</keyword>
<dbReference type="Gene3D" id="3.30.70.140">
    <property type="entry name" value="Aspartate carbamoyltransferase regulatory subunit, N-terminal domain"/>
    <property type="match status" value="1"/>
</dbReference>
<evidence type="ECO:0000256" key="1">
    <source>
        <dbReference type="ARBA" id="ARBA00022723"/>
    </source>
</evidence>
<dbReference type="GO" id="GO:0046872">
    <property type="term" value="F:metal ion binding"/>
    <property type="evidence" value="ECO:0007669"/>
    <property type="project" value="UniProtKB-KW"/>
</dbReference>
<proteinExistence type="predicted"/>
<dbReference type="RefSeq" id="WP_031573555.1">
    <property type="nucleotide sequence ID" value="NZ_DAMANS010000080.1"/>
</dbReference>
<evidence type="ECO:0000313" key="6">
    <source>
        <dbReference type="EMBL" id="SDI01347.1"/>
    </source>
</evidence>
<keyword evidence="2" id="KW-0862">Zinc</keyword>
<evidence type="ECO:0000313" key="7">
    <source>
        <dbReference type="Proteomes" id="UP000183255"/>
    </source>
</evidence>
<dbReference type="InterPro" id="IPR036793">
    <property type="entry name" value="Asp_carbatrfase_reg_N_sf"/>
</dbReference>
<dbReference type="GO" id="GO:0006221">
    <property type="term" value="P:pyrimidine nucleotide biosynthetic process"/>
    <property type="evidence" value="ECO:0007669"/>
    <property type="project" value="UniProtKB-KW"/>
</dbReference>
<feature type="domain" description="Aspartate carbamoyltransferase regulatory subunit C-terminal" evidence="5">
    <location>
        <begin position="95"/>
        <end position="138"/>
    </location>
</feature>
<gene>
    <name evidence="6" type="ORF">SAMN05421804_101465</name>
</gene>
<dbReference type="Pfam" id="PF01948">
    <property type="entry name" value="PyrI"/>
    <property type="match status" value="1"/>
</dbReference>
<evidence type="ECO:0000256" key="2">
    <source>
        <dbReference type="ARBA" id="ARBA00022833"/>
    </source>
</evidence>
<dbReference type="GO" id="GO:0009347">
    <property type="term" value="C:aspartate carbamoyltransferase complex"/>
    <property type="evidence" value="ECO:0007669"/>
    <property type="project" value="InterPro"/>
</dbReference>
<dbReference type="EMBL" id="FNDZ01000001">
    <property type="protein sequence ID" value="SDI01347.1"/>
    <property type="molecule type" value="Genomic_DNA"/>
</dbReference>
<name>A0A1G8H3X7_9CLOT</name>
<dbReference type="InterPro" id="IPR020542">
    <property type="entry name" value="Asp_carbamoyltrfase_reg_C"/>
</dbReference>